<dbReference type="FunFam" id="3.40.50.720:FF:000173">
    <property type="entry name" value="3-oxoacyl-[acyl-carrier protein] reductase"/>
    <property type="match status" value="1"/>
</dbReference>
<comment type="caution">
    <text evidence="3">The sequence shown here is derived from an EMBL/GenBank/DDBJ whole genome shotgun (WGS) entry which is preliminary data.</text>
</comment>
<dbReference type="PANTHER" id="PTHR42879">
    <property type="entry name" value="3-OXOACYL-(ACYL-CARRIER-PROTEIN) REDUCTASE"/>
    <property type="match status" value="1"/>
</dbReference>
<proteinExistence type="inferred from homology"/>
<comment type="similarity">
    <text evidence="1">Belongs to the short-chain dehydrogenases/reductases (SDR) family.</text>
</comment>
<dbReference type="Gene3D" id="3.40.50.720">
    <property type="entry name" value="NAD(P)-binding Rossmann-like Domain"/>
    <property type="match status" value="1"/>
</dbReference>
<dbReference type="InterPro" id="IPR020904">
    <property type="entry name" value="Sc_DH/Rdtase_CS"/>
</dbReference>
<dbReference type="PRINTS" id="PR00081">
    <property type="entry name" value="GDHRDH"/>
</dbReference>
<dbReference type="PRINTS" id="PR00080">
    <property type="entry name" value="SDRFAMILY"/>
</dbReference>
<evidence type="ECO:0000313" key="3">
    <source>
        <dbReference type="EMBL" id="ETH32481.1"/>
    </source>
</evidence>
<dbReference type="InterPro" id="IPR036291">
    <property type="entry name" value="NAD(P)-bd_dom_sf"/>
</dbReference>
<organism evidence="3 4">
    <name type="scientific">Bordetella pertussis CHLA-26</name>
    <dbReference type="NCBI Taxonomy" id="1331284"/>
    <lineage>
        <taxon>Bacteria</taxon>
        <taxon>Pseudomonadati</taxon>
        <taxon>Pseudomonadota</taxon>
        <taxon>Betaproteobacteria</taxon>
        <taxon>Burkholderiales</taxon>
        <taxon>Alcaligenaceae</taxon>
        <taxon>Bordetella</taxon>
    </lineage>
</organism>
<dbReference type="InterPro" id="IPR002347">
    <property type="entry name" value="SDR_fam"/>
</dbReference>
<protein>
    <submittedName>
        <fullName evidence="3">Oxidoreductase, short chain dehydrogenase/reductase family protein</fullName>
    </submittedName>
</protein>
<gene>
    <name evidence="3" type="ORF">L566_2281</name>
</gene>
<evidence type="ECO:0000256" key="1">
    <source>
        <dbReference type="ARBA" id="ARBA00006484"/>
    </source>
</evidence>
<dbReference type="AlphaFoldDB" id="A0AAI9J529"/>
<keyword evidence="2" id="KW-0560">Oxidoreductase</keyword>
<dbReference type="GO" id="GO:0016491">
    <property type="term" value="F:oxidoreductase activity"/>
    <property type="evidence" value="ECO:0007669"/>
    <property type="project" value="UniProtKB-KW"/>
</dbReference>
<dbReference type="SUPFAM" id="SSF51735">
    <property type="entry name" value="NAD(P)-binding Rossmann-fold domains"/>
    <property type="match status" value="1"/>
</dbReference>
<sequence>METAMQSVGTALVTGAAAGIGRAIAERLAQDGHDLVLLDVDAPGLEATKAVVAGHGRRADVHCIDLGDLQAVRRFAAAHEAAHISILVNNAAISPKRAGRRVTLSETDLEQDWLRVLQVNLTTPLVLAQMAAAGMQRARWGRIVNISSLAARCPSGLASLGYTTTKTGLLGLTRALAQELAADGITVNSIAPGRFATAMGENLEPEARQRIVAAIPVGRWGEPPEIAGLVSYLCGPQTGFITGAVLDINGGAVML</sequence>
<dbReference type="InterPro" id="IPR050259">
    <property type="entry name" value="SDR"/>
</dbReference>
<reference evidence="3 4" key="1">
    <citation type="journal article" date="2013" name="Genome Announc.">
        <title>Genome Sequences of 28 Bordetella pertussis U.S. Outbreak Strains Dating from 2010 to 2012.</title>
        <authorList>
            <person name="Harvill E.T."/>
            <person name="Goodfield L.L."/>
            <person name="Ivanov Y."/>
            <person name="Meyer J.A."/>
            <person name="Newth C."/>
            <person name="Cassiday P."/>
            <person name="Tondella M.L."/>
            <person name="Liao P."/>
            <person name="Zimmerman J."/>
            <person name="Meert K."/>
            <person name="Wessel D."/>
            <person name="Berger J."/>
            <person name="Dean J.M."/>
            <person name="Holubkov R."/>
            <person name="Burr J."/>
            <person name="Liu T."/>
            <person name="Brinkac L."/>
            <person name="Kim M."/>
            <person name="Losada L."/>
        </authorList>
    </citation>
    <scope>NUCLEOTIDE SEQUENCE [LARGE SCALE GENOMIC DNA]</scope>
    <source>
        <strain evidence="3 4">CHLA-26</strain>
    </source>
</reference>
<evidence type="ECO:0000256" key="2">
    <source>
        <dbReference type="ARBA" id="ARBA00023002"/>
    </source>
</evidence>
<name>A0AAI9J529_BORPT</name>
<evidence type="ECO:0000313" key="4">
    <source>
        <dbReference type="Proteomes" id="UP000018679"/>
    </source>
</evidence>
<dbReference type="Proteomes" id="UP000018679">
    <property type="component" value="Unassembled WGS sequence"/>
</dbReference>
<accession>A0AAI9J529</accession>
<dbReference type="Pfam" id="PF13561">
    <property type="entry name" value="adh_short_C2"/>
    <property type="match status" value="1"/>
</dbReference>
<dbReference type="EMBL" id="AXSB02000006">
    <property type="protein sequence ID" value="ETH32481.1"/>
    <property type="molecule type" value="Genomic_DNA"/>
</dbReference>
<dbReference type="PANTHER" id="PTHR42879:SF2">
    <property type="entry name" value="3-OXOACYL-[ACYL-CARRIER-PROTEIN] REDUCTASE FABG"/>
    <property type="match status" value="1"/>
</dbReference>
<dbReference type="PROSITE" id="PS00061">
    <property type="entry name" value="ADH_SHORT"/>
    <property type="match status" value="1"/>
</dbReference>
<dbReference type="GO" id="GO:0032787">
    <property type="term" value="P:monocarboxylic acid metabolic process"/>
    <property type="evidence" value="ECO:0007669"/>
    <property type="project" value="UniProtKB-ARBA"/>
</dbReference>